<protein>
    <submittedName>
        <fullName evidence="2">Uncharacterized protein</fullName>
    </submittedName>
</protein>
<evidence type="ECO:0000313" key="2">
    <source>
        <dbReference type="EMBL" id="PKI59419.1"/>
    </source>
</evidence>
<feature type="compositionally biased region" description="Basic and acidic residues" evidence="1">
    <location>
        <begin position="48"/>
        <end position="65"/>
    </location>
</feature>
<evidence type="ECO:0000256" key="1">
    <source>
        <dbReference type="SAM" id="MobiDB-lite"/>
    </source>
</evidence>
<dbReference type="EMBL" id="PGOL01001275">
    <property type="protein sequence ID" value="PKI59419.1"/>
    <property type="molecule type" value="Genomic_DNA"/>
</dbReference>
<feature type="compositionally biased region" description="Basic and acidic residues" evidence="1">
    <location>
        <begin position="98"/>
        <end position="129"/>
    </location>
</feature>
<dbReference type="Proteomes" id="UP000233551">
    <property type="component" value="Unassembled WGS sequence"/>
</dbReference>
<accession>A0A2I0JSX4</accession>
<gene>
    <name evidence="2" type="ORF">CRG98_020178</name>
</gene>
<sequence length="140" mass="15985">MEMHQRSIRESTGASSLEITNREAPDASMETHQKSIREATGACSLDIASRKATDASMEKHQKYMGDKQLQNAREVETVDEEKQKDAGGQVHSQLSFKPEGRIEKTGRKTRDSRRQAERYGEEKQRDSAKRNRKMKGVEFN</sequence>
<feature type="compositionally biased region" description="Polar residues" evidence="1">
    <location>
        <begin position="10"/>
        <end position="19"/>
    </location>
</feature>
<reference evidence="2 3" key="1">
    <citation type="submission" date="2017-11" db="EMBL/GenBank/DDBJ databases">
        <title>De-novo sequencing of pomegranate (Punica granatum L.) genome.</title>
        <authorList>
            <person name="Akparov Z."/>
            <person name="Amiraslanov A."/>
            <person name="Hajiyeva S."/>
            <person name="Abbasov M."/>
            <person name="Kaur K."/>
            <person name="Hamwieh A."/>
            <person name="Solovyev V."/>
            <person name="Salamov A."/>
            <person name="Braich B."/>
            <person name="Kosarev P."/>
            <person name="Mahmoud A."/>
            <person name="Hajiyev E."/>
            <person name="Babayeva S."/>
            <person name="Izzatullayeva V."/>
            <person name="Mammadov A."/>
            <person name="Mammadov A."/>
            <person name="Sharifova S."/>
            <person name="Ojaghi J."/>
            <person name="Eynullazada K."/>
            <person name="Bayramov B."/>
            <person name="Abdulazimova A."/>
            <person name="Shahmuradov I."/>
        </authorList>
    </citation>
    <scope>NUCLEOTIDE SEQUENCE [LARGE SCALE GENOMIC DNA]</scope>
    <source>
        <strain evidence="3">cv. AG2017</strain>
        <tissue evidence="2">Leaf</tissue>
    </source>
</reference>
<comment type="caution">
    <text evidence="2">The sequence shown here is derived from an EMBL/GenBank/DDBJ whole genome shotgun (WGS) entry which is preliminary data.</text>
</comment>
<evidence type="ECO:0000313" key="3">
    <source>
        <dbReference type="Proteomes" id="UP000233551"/>
    </source>
</evidence>
<name>A0A2I0JSX4_PUNGR</name>
<feature type="region of interest" description="Disordered" evidence="1">
    <location>
        <begin position="1"/>
        <end position="140"/>
    </location>
</feature>
<keyword evidence="3" id="KW-1185">Reference proteome</keyword>
<dbReference type="AlphaFoldDB" id="A0A2I0JSX4"/>
<proteinExistence type="predicted"/>
<feature type="compositionally biased region" description="Basic and acidic residues" evidence="1">
    <location>
        <begin position="73"/>
        <end position="85"/>
    </location>
</feature>
<organism evidence="2 3">
    <name type="scientific">Punica granatum</name>
    <name type="common">Pomegranate</name>
    <dbReference type="NCBI Taxonomy" id="22663"/>
    <lineage>
        <taxon>Eukaryota</taxon>
        <taxon>Viridiplantae</taxon>
        <taxon>Streptophyta</taxon>
        <taxon>Embryophyta</taxon>
        <taxon>Tracheophyta</taxon>
        <taxon>Spermatophyta</taxon>
        <taxon>Magnoliopsida</taxon>
        <taxon>eudicotyledons</taxon>
        <taxon>Gunneridae</taxon>
        <taxon>Pentapetalae</taxon>
        <taxon>rosids</taxon>
        <taxon>malvids</taxon>
        <taxon>Myrtales</taxon>
        <taxon>Lythraceae</taxon>
        <taxon>Punica</taxon>
    </lineage>
</organism>
<feature type="compositionally biased region" description="Basic and acidic residues" evidence="1">
    <location>
        <begin position="20"/>
        <end position="37"/>
    </location>
</feature>